<evidence type="ECO:0000256" key="1">
    <source>
        <dbReference type="ARBA" id="ARBA00001946"/>
    </source>
</evidence>
<keyword evidence="11" id="KW-1185">Reference proteome</keyword>
<keyword evidence="6 8" id="KW-0460">Magnesium</keyword>
<feature type="domain" description="PIN" evidence="9">
    <location>
        <begin position="5"/>
        <end position="123"/>
    </location>
</feature>
<reference evidence="10 11" key="1">
    <citation type="submission" date="2020-08" db="EMBL/GenBank/DDBJ databases">
        <title>Genomic Encyclopedia of Archaeal and Bacterial Type Strains, Phase II (KMG-II): from individual species to whole genera.</title>
        <authorList>
            <person name="Goeker M."/>
        </authorList>
    </citation>
    <scope>NUCLEOTIDE SEQUENCE [LARGE SCALE GENOMIC DNA]</scope>
    <source>
        <strain evidence="10 11">DSM 23288</strain>
    </source>
</reference>
<keyword evidence="3 8" id="KW-0540">Nuclease</keyword>
<evidence type="ECO:0000259" key="9">
    <source>
        <dbReference type="Pfam" id="PF01850"/>
    </source>
</evidence>
<comment type="similarity">
    <text evidence="7 8">Belongs to the PINc/VapC protein family.</text>
</comment>
<evidence type="ECO:0000313" key="10">
    <source>
        <dbReference type="EMBL" id="MBB4661239.1"/>
    </source>
</evidence>
<dbReference type="SUPFAM" id="SSF88723">
    <property type="entry name" value="PIN domain-like"/>
    <property type="match status" value="1"/>
</dbReference>
<dbReference type="PANTHER" id="PTHR33653">
    <property type="entry name" value="RIBONUCLEASE VAPC2"/>
    <property type="match status" value="1"/>
</dbReference>
<dbReference type="GO" id="GO:0090729">
    <property type="term" value="F:toxin activity"/>
    <property type="evidence" value="ECO:0007669"/>
    <property type="project" value="UniProtKB-KW"/>
</dbReference>
<evidence type="ECO:0000256" key="4">
    <source>
        <dbReference type="ARBA" id="ARBA00022723"/>
    </source>
</evidence>
<protein>
    <recommendedName>
        <fullName evidence="8">Ribonuclease VapC</fullName>
        <shortName evidence="8">RNase VapC</shortName>
        <ecNumber evidence="8">3.1.-.-</ecNumber>
    </recommendedName>
    <alternativeName>
        <fullName evidence="8">Toxin VapC</fullName>
    </alternativeName>
</protein>
<feature type="binding site" evidence="8">
    <location>
        <position position="99"/>
    </location>
    <ligand>
        <name>Mg(2+)</name>
        <dbReference type="ChEBI" id="CHEBI:18420"/>
    </ligand>
</feature>
<keyword evidence="2 8" id="KW-1277">Toxin-antitoxin system</keyword>
<name>A0A840I8K2_9ACTN</name>
<dbReference type="InterPro" id="IPR050556">
    <property type="entry name" value="Type_II_TA_system_RNase"/>
</dbReference>
<dbReference type="InterPro" id="IPR022907">
    <property type="entry name" value="VapC_family"/>
</dbReference>
<evidence type="ECO:0000256" key="3">
    <source>
        <dbReference type="ARBA" id="ARBA00022722"/>
    </source>
</evidence>
<dbReference type="InterPro" id="IPR029060">
    <property type="entry name" value="PIN-like_dom_sf"/>
</dbReference>
<dbReference type="Proteomes" id="UP000585272">
    <property type="component" value="Unassembled WGS sequence"/>
</dbReference>
<dbReference type="AlphaFoldDB" id="A0A840I8K2"/>
<comment type="cofactor">
    <cofactor evidence="1 8">
        <name>Mg(2+)</name>
        <dbReference type="ChEBI" id="CHEBI:18420"/>
    </cofactor>
</comment>
<evidence type="ECO:0000313" key="11">
    <source>
        <dbReference type="Proteomes" id="UP000585272"/>
    </source>
</evidence>
<organism evidence="10 11">
    <name type="scientific">Conexibacter arvalis</name>
    <dbReference type="NCBI Taxonomy" id="912552"/>
    <lineage>
        <taxon>Bacteria</taxon>
        <taxon>Bacillati</taxon>
        <taxon>Actinomycetota</taxon>
        <taxon>Thermoleophilia</taxon>
        <taxon>Solirubrobacterales</taxon>
        <taxon>Conexibacteraceae</taxon>
        <taxon>Conexibacter</taxon>
    </lineage>
</organism>
<proteinExistence type="inferred from homology"/>
<evidence type="ECO:0000256" key="7">
    <source>
        <dbReference type="ARBA" id="ARBA00038093"/>
    </source>
</evidence>
<keyword evidence="4 8" id="KW-0479">Metal-binding</keyword>
<keyword evidence="8" id="KW-0800">Toxin</keyword>
<dbReference type="GO" id="GO:0016787">
    <property type="term" value="F:hydrolase activity"/>
    <property type="evidence" value="ECO:0007669"/>
    <property type="project" value="UniProtKB-KW"/>
</dbReference>
<comment type="function">
    <text evidence="8">Toxic component of a toxin-antitoxin (TA) system. An RNase.</text>
</comment>
<evidence type="ECO:0000256" key="5">
    <source>
        <dbReference type="ARBA" id="ARBA00022801"/>
    </source>
</evidence>
<dbReference type="InterPro" id="IPR002716">
    <property type="entry name" value="PIN_dom"/>
</dbReference>
<evidence type="ECO:0000256" key="2">
    <source>
        <dbReference type="ARBA" id="ARBA00022649"/>
    </source>
</evidence>
<sequence length="135" mass="14768">MITAVDTSVLLDVLGADPDYGDASRAALRECLRDGALVACDVVWAETAAFFPDARRAATALDRLGVRFSALDEEASLAAARAWRAYRRRGGRRARVIGDFLVGGHASIHADQLLTRDRGFSRTHFRGLRLLDPSR</sequence>
<dbReference type="GO" id="GO:0000287">
    <property type="term" value="F:magnesium ion binding"/>
    <property type="evidence" value="ECO:0007669"/>
    <property type="project" value="UniProtKB-UniRule"/>
</dbReference>
<dbReference type="Pfam" id="PF01850">
    <property type="entry name" value="PIN"/>
    <property type="match status" value="1"/>
</dbReference>
<dbReference type="CDD" id="cd09854">
    <property type="entry name" value="PIN_VapC-like"/>
    <property type="match status" value="1"/>
</dbReference>
<gene>
    <name evidence="8" type="primary">vapC</name>
    <name evidence="10" type="ORF">BDZ31_000812</name>
</gene>
<evidence type="ECO:0000256" key="6">
    <source>
        <dbReference type="ARBA" id="ARBA00022842"/>
    </source>
</evidence>
<keyword evidence="5 8" id="KW-0378">Hydrolase</keyword>
<dbReference type="HAMAP" id="MF_00265">
    <property type="entry name" value="VapC_Nob1"/>
    <property type="match status" value="1"/>
</dbReference>
<dbReference type="RefSeq" id="WP_343075515.1">
    <property type="nucleotide sequence ID" value="NZ_JACHNU010000001.1"/>
</dbReference>
<evidence type="ECO:0000256" key="8">
    <source>
        <dbReference type="HAMAP-Rule" id="MF_00265"/>
    </source>
</evidence>
<dbReference type="GO" id="GO:0004540">
    <property type="term" value="F:RNA nuclease activity"/>
    <property type="evidence" value="ECO:0007669"/>
    <property type="project" value="InterPro"/>
</dbReference>
<dbReference type="EC" id="3.1.-.-" evidence="8"/>
<dbReference type="Gene3D" id="3.40.50.1010">
    <property type="entry name" value="5'-nuclease"/>
    <property type="match status" value="1"/>
</dbReference>
<comment type="caution">
    <text evidence="10">The sequence shown here is derived from an EMBL/GenBank/DDBJ whole genome shotgun (WGS) entry which is preliminary data.</text>
</comment>
<accession>A0A840I8K2</accession>
<feature type="binding site" evidence="8">
    <location>
        <position position="6"/>
    </location>
    <ligand>
        <name>Mg(2+)</name>
        <dbReference type="ChEBI" id="CHEBI:18420"/>
    </ligand>
</feature>
<dbReference type="EMBL" id="JACHNU010000001">
    <property type="protein sequence ID" value="MBB4661239.1"/>
    <property type="molecule type" value="Genomic_DNA"/>
</dbReference>
<dbReference type="PANTHER" id="PTHR33653:SF1">
    <property type="entry name" value="RIBONUCLEASE VAPC2"/>
    <property type="match status" value="1"/>
</dbReference>